<evidence type="ECO:0000256" key="4">
    <source>
        <dbReference type="ARBA" id="ARBA00022989"/>
    </source>
</evidence>
<dbReference type="GO" id="GO:0005886">
    <property type="term" value="C:plasma membrane"/>
    <property type="evidence" value="ECO:0007669"/>
    <property type="project" value="UniProtKB-SubCell"/>
</dbReference>
<evidence type="ECO:0000256" key="5">
    <source>
        <dbReference type="ARBA" id="ARBA00023136"/>
    </source>
</evidence>
<reference evidence="6 7" key="1">
    <citation type="submission" date="2016-05" db="EMBL/GenBank/DDBJ databases">
        <title>Whole genome sequencing of Tetragenococcus halophilus subsp. halophilus NISL 7118.</title>
        <authorList>
            <person name="Shiwa Y."/>
            <person name="Nishimura I."/>
            <person name="Yoshikawa H."/>
            <person name="Koyama Y."/>
            <person name="Oguma T."/>
        </authorList>
    </citation>
    <scope>NUCLEOTIDE SEQUENCE [LARGE SCALE GENOMIC DNA]</scope>
    <source>
        <strain evidence="6 7">NISL 7118</strain>
    </source>
</reference>
<name>A0A2H6CRH4_TETHA</name>
<proteinExistence type="predicted"/>
<keyword evidence="4" id="KW-1133">Transmembrane helix</keyword>
<evidence type="ECO:0000313" key="6">
    <source>
        <dbReference type="EMBL" id="GBD67598.1"/>
    </source>
</evidence>
<dbReference type="PANTHER" id="PTHR33931">
    <property type="entry name" value="HOLIN-LIKE PROTEIN CIDA-RELATED"/>
    <property type="match status" value="1"/>
</dbReference>
<protein>
    <submittedName>
        <fullName evidence="6">LrgA-like protein</fullName>
    </submittedName>
</protein>
<dbReference type="PANTHER" id="PTHR33931:SF2">
    <property type="entry name" value="HOLIN-LIKE PROTEIN CIDA"/>
    <property type="match status" value="1"/>
</dbReference>
<dbReference type="GeneID" id="64055239"/>
<gene>
    <name evidence="6" type="ORF">TEHN7118_0404</name>
</gene>
<dbReference type="AlphaFoldDB" id="A0A2H6CRH4"/>
<accession>A0A2H6CRH4</accession>
<keyword evidence="5" id="KW-0472">Membrane</keyword>
<evidence type="ECO:0000313" key="7">
    <source>
        <dbReference type="Proteomes" id="UP000236214"/>
    </source>
</evidence>
<sequence>MEYIKQIFLIFLFALAGEALSLLIPIAIPGSVIGMVLLFFSLHFGWLEMEKVADVGNFLTNNMAIFFVPAGVGLMSHLDILASIWGRLLIIIFISLITVLTLVGIIVQKIKNKAEKSASVKEVEENA</sequence>
<evidence type="ECO:0000256" key="3">
    <source>
        <dbReference type="ARBA" id="ARBA00022692"/>
    </source>
</evidence>
<dbReference type="Pfam" id="PF03788">
    <property type="entry name" value="LrgA"/>
    <property type="match status" value="1"/>
</dbReference>
<dbReference type="RefSeq" id="WP_014125881.1">
    <property type="nucleotide sequence ID" value="NZ_BAABQP010000028.1"/>
</dbReference>
<keyword evidence="3" id="KW-0812">Transmembrane</keyword>
<dbReference type="InterPro" id="IPR005538">
    <property type="entry name" value="LrgA/CidA"/>
</dbReference>
<comment type="caution">
    <text evidence="6">The sequence shown here is derived from an EMBL/GenBank/DDBJ whole genome shotgun (WGS) entry which is preliminary data.</text>
</comment>
<dbReference type="EMBL" id="BDEC01000013">
    <property type="protein sequence ID" value="GBD67598.1"/>
    <property type="molecule type" value="Genomic_DNA"/>
</dbReference>
<comment type="subcellular location">
    <subcellularLocation>
        <location evidence="1">Cell membrane</location>
        <topology evidence="1">Multi-pass membrane protein</topology>
    </subcellularLocation>
</comment>
<dbReference type="Proteomes" id="UP000236214">
    <property type="component" value="Unassembled WGS sequence"/>
</dbReference>
<evidence type="ECO:0000256" key="2">
    <source>
        <dbReference type="ARBA" id="ARBA00022475"/>
    </source>
</evidence>
<keyword evidence="7" id="KW-1185">Reference proteome</keyword>
<keyword evidence="2" id="KW-1003">Cell membrane</keyword>
<evidence type="ECO:0000256" key="1">
    <source>
        <dbReference type="ARBA" id="ARBA00004651"/>
    </source>
</evidence>
<organism evidence="6 7">
    <name type="scientific">Tetragenococcus halophilus subsp. halophilus</name>
    <dbReference type="NCBI Taxonomy" id="1513897"/>
    <lineage>
        <taxon>Bacteria</taxon>
        <taxon>Bacillati</taxon>
        <taxon>Bacillota</taxon>
        <taxon>Bacilli</taxon>
        <taxon>Lactobacillales</taxon>
        <taxon>Enterococcaceae</taxon>
        <taxon>Tetragenococcus</taxon>
    </lineage>
</organism>